<dbReference type="Gene3D" id="3.30.565.10">
    <property type="entry name" value="Histidine kinase-like ATPase, C-terminal domain"/>
    <property type="match status" value="1"/>
</dbReference>
<dbReference type="InterPro" id="IPR005467">
    <property type="entry name" value="His_kinase_dom"/>
</dbReference>
<dbReference type="GO" id="GO:0009927">
    <property type="term" value="F:histidine phosphotransfer kinase activity"/>
    <property type="evidence" value="ECO:0007669"/>
    <property type="project" value="TreeGrafter"/>
</dbReference>
<dbReference type="PANTHER" id="PTHR43047:SF72">
    <property type="entry name" value="OSMOSENSING HISTIDINE PROTEIN KINASE SLN1"/>
    <property type="match status" value="1"/>
</dbReference>
<proteinExistence type="predicted"/>
<dbReference type="InterPro" id="IPR003661">
    <property type="entry name" value="HisK_dim/P_dom"/>
</dbReference>
<dbReference type="SUPFAM" id="SSF52172">
    <property type="entry name" value="CheY-like"/>
    <property type="match status" value="1"/>
</dbReference>
<keyword evidence="5 10" id="KW-0418">Kinase</keyword>
<feature type="modified residue" description="4-aspartylphosphate" evidence="6">
    <location>
        <position position="1090"/>
    </location>
</feature>
<dbReference type="OrthoDB" id="60033at2759"/>
<dbReference type="GO" id="GO:0005886">
    <property type="term" value="C:plasma membrane"/>
    <property type="evidence" value="ECO:0007669"/>
    <property type="project" value="TreeGrafter"/>
</dbReference>
<dbReference type="SUPFAM" id="SSF47384">
    <property type="entry name" value="Homodimeric domain of signal transducing histidine kinase"/>
    <property type="match status" value="1"/>
</dbReference>
<dbReference type="PANTHER" id="PTHR43047">
    <property type="entry name" value="TWO-COMPONENT HISTIDINE PROTEIN KINASE"/>
    <property type="match status" value="1"/>
</dbReference>
<feature type="region of interest" description="Disordered" evidence="7">
    <location>
        <begin position="1"/>
        <end position="101"/>
    </location>
</feature>
<comment type="catalytic activity">
    <reaction evidence="1">
        <text>ATP + protein L-histidine = ADP + protein N-phospho-L-histidine.</text>
        <dbReference type="EC" id="2.7.13.3"/>
    </reaction>
</comment>
<evidence type="ECO:0000313" key="10">
    <source>
        <dbReference type="EMBL" id="GEM08166.1"/>
    </source>
</evidence>
<reference evidence="10 11" key="1">
    <citation type="submission" date="2019-07" db="EMBL/GenBank/DDBJ databases">
        <title>Rhodotorula toruloides NBRC10032 genome sequencing.</title>
        <authorList>
            <person name="Shida Y."/>
            <person name="Takaku H."/>
            <person name="Ogasawara W."/>
            <person name="Mori K."/>
        </authorList>
    </citation>
    <scope>NUCLEOTIDE SEQUENCE [LARGE SCALE GENOMIC DNA]</scope>
    <source>
        <strain evidence="10 11">NBRC10032</strain>
    </source>
</reference>
<dbReference type="PROSITE" id="PS50110">
    <property type="entry name" value="RESPONSE_REGULATORY"/>
    <property type="match status" value="1"/>
</dbReference>
<evidence type="ECO:0000259" key="9">
    <source>
        <dbReference type="PROSITE" id="PS50110"/>
    </source>
</evidence>
<dbReference type="PROSITE" id="PS50109">
    <property type="entry name" value="HIS_KIN"/>
    <property type="match status" value="1"/>
</dbReference>
<feature type="compositionally biased region" description="Low complexity" evidence="7">
    <location>
        <begin position="918"/>
        <end position="934"/>
    </location>
</feature>
<dbReference type="SMART" id="SM00448">
    <property type="entry name" value="REC"/>
    <property type="match status" value="1"/>
</dbReference>
<dbReference type="CDD" id="cd00082">
    <property type="entry name" value="HisKA"/>
    <property type="match status" value="1"/>
</dbReference>
<dbReference type="EC" id="2.7.13.3" evidence="2"/>
<feature type="compositionally biased region" description="Polar residues" evidence="7">
    <location>
        <begin position="434"/>
        <end position="469"/>
    </location>
</feature>
<feature type="domain" description="Histidine kinase" evidence="8">
    <location>
        <begin position="614"/>
        <end position="880"/>
    </location>
</feature>
<dbReference type="InterPro" id="IPR011006">
    <property type="entry name" value="CheY-like_superfamily"/>
</dbReference>
<name>A0A511KE03_RHOTO</name>
<dbReference type="Pfam" id="PF00072">
    <property type="entry name" value="Response_reg"/>
    <property type="match status" value="1"/>
</dbReference>
<evidence type="ECO:0000256" key="2">
    <source>
        <dbReference type="ARBA" id="ARBA00012438"/>
    </source>
</evidence>
<dbReference type="EMBL" id="BJWK01000005">
    <property type="protein sequence ID" value="GEM08166.1"/>
    <property type="molecule type" value="Genomic_DNA"/>
</dbReference>
<evidence type="ECO:0000256" key="1">
    <source>
        <dbReference type="ARBA" id="ARBA00000085"/>
    </source>
</evidence>
<dbReference type="SUPFAM" id="SSF55874">
    <property type="entry name" value="ATPase domain of HSP90 chaperone/DNA topoisomerase II/histidine kinase"/>
    <property type="match status" value="1"/>
</dbReference>
<dbReference type="SUPFAM" id="SSF55781">
    <property type="entry name" value="GAF domain-like"/>
    <property type="match status" value="1"/>
</dbReference>
<dbReference type="InterPro" id="IPR001789">
    <property type="entry name" value="Sig_transdc_resp-reg_receiver"/>
</dbReference>
<dbReference type="CDD" id="cd17546">
    <property type="entry name" value="REC_hyHK_CKI1_RcsC-like"/>
    <property type="match status" value="1"/>
</dbReference>
<dbReference type="InterPro" id="IPR003594">
    <property type="entry name" value="HATPase_dom"/>
</dbReference>
<dbReference type="InterPro" id="IPR036890">
    <property type="entry name" value="HATPase_C_sf"/>
</dbReference>
<dbReference type="Gene3D" id="1.10.287.130">
    <property type="match status" value="1"/>
</dbReference>
<protein>
    <recommendedName>
        <fullName evidence="2">histidine kinase</fullName>
        <ecNumber evidence="2">2.7.13.3</ecNumber>
    </recommendedName>
</protein>
<comment type="caution">
    <text evidence="10">The sequence shown here is derived from an EMBL/GenBank/DDBJ whole genome shotgun (WGS) entry which is preliminary data.</text>
</comment>
<dbReference type="PRINTS" id="PR00344">
    <property type="entry name" value="BCTRLSENSOR"/>
</dbReference>
<evidence type="ECO:0000256" key="6">
    <source>
        <dbReference type="PROSITE-ProRule" id="PRU00169"/>
    </source>
</evidence>
<evidence type="ECO:0000256" key="3">
    <source>
        <dbReference type="ARBA" id="ARBA00022553"/>
    </source>
</evidence>
<organism evidence="10 11">
    <name type="scientific">Rhodotorula toruloides</name>
    <name type="common">Yeast</name>
    <name type="synonym">Rhodosporidium toruloides</name>
    <dbReference type="NCBI Taxonomy" id="5286"/>
    <lineage>
        <taxon>Eukaryota</taxon>
        <taxon>Fungi</taxon>
        <taxon>Dikarya</taxon>
        <taxon>Basidiomycota</taxon>
        <taxon>Pucciniomycotina</taxon>
        <taxon>Microbotryomycetes</taxon>
        <taxon>Sporidiobolales</taxon>
        <taxon>Sporidiobolaceae</taxon>
        <taxon>Rhodotorula</taxon>
    </lineage>
</organism>
<dbReference type="Gene3D" id="3.40.50.2300">
    <property type="match status" value="1"/>
</dbReference>
<keyword evidence="4" id="KW-0808">Transferase</keyword>
<feature type="region of interest" description="Disordered" evidence="7">
    <location>
        <begin position="912"/>
        <end position="934"/>
    </location>
</feature>
<keyword evidence="3 6" id="KW-0597">Phosphoprotein</keyword>
<dbReference type="Pfam" id="PF00512">
    <property type="entry name" value="HisKA"/>
    <property type="match status" value="1"/>
</dbReference>
<dbReference type="Proteomes" id="UP000321518">
    <property type="component" value="Unassembled WGS sequence"/>
</dbReference>
<dbReference type="SMART" id="SM00388">
    <property type="entry name" value="HisKA"/>
    <property type="match status" value="1"/>
</dbReference>
<sequence>MQGERTKAKGTSEAADGCVKTNLAGEEEDESFAEWLSRYRVGRAGPSDETPSPPPAIRAILEGRDHSGGSGASSTSSRRPSHTNRLSATSTASVVSTSSSLPSLNSATAEALLEFYRQKGHFPAPPGPYEEERLRLAHKYGLDQPSRRKAIDRICALAKAYFKTSSVVISLTFDDYQVLGAERGFGPEEPPFDSPPRPLELPPAFCTHAMLASYRDPHAVFIVPDADRDWRFKGNPYSVDQGGGLSFYAAANVHLPVSLARRERGLPPTLASGALCLIDPTPRAAETFSAEERQVLTDFAEMISREFQLGFEQRRREVEAEQTLFIGRFLREALVLPCQPESLLLSSTSPASKGSKTSRPDPSRPSTSSGTARLSPMPAASTCDAPAESLFAVAARQLRTLTHAGSSAILDLRSFRPASASPRPLHHPKERSGQQHYMTANSSPNYSPAFTFSGQQAGNQRRVPSSTGANIVDGTERQDRGSIALMGCIGDVDWAEAFSSREKEEQLSQAIEETLQAYYEEATSSPETSSIDAEAFIHLGVIPADAAGASFVVPVLDSDGSPVILVVVTSGEKWFSFEPTDRQFAASVGAIVVSSLLRQRALEADKAKLHFVSQVSHELRTPLHGCTSQLELVREFASPLELRKLTPLLDAADVCLESLSDVLNDVLDFSKLDHAAAVSSPRDIAEMHRRALVQTDLSALVEGVAKSTWVRKQRVDLVSGDLSRSQQSTETAEKDQVDLLLEVEERKNGWLALIDVGGLKRVLFNVVGNALKFTRKGEVKIVLQDLGAIPPSSLITNDDIRTERRLAMLSVRDTGIGMSDDFVRSASYLLPFRQADPFVTGAGLGLSIVDTILKRMGGRLDVSSQLGVGTLMHMTIPLDFVQSAVSPSTDSSLPRLRTRNISSELRQSLHHSSANLLLPQPTTRSRSTSLSLPVNGTSTSLLSTTPALVQVDFDAAIAASPAFLSLPRPAHFQAAIRSQSPVPPLATRAGPDDLAVDAANLRPAIATADRASPIGSVSYPSTQTGSQPAVEQTKKQQVKVLVAEDNPIARNILVRLLSGKNIPFGAAEDGQEAVELFENGNGTFTLVLADVQMPRLDGIDASRAIRQLEAEQGWRRCKIIALTGLSNDADMQKALRDDGPIDRWLVKGGKSLRVILDEIANLQNELDEEEGVGSRA</sequence>
<accession>A0A511KE03</accession>
<dbReference type="SMART" id="SM00387">
    <property type="entry name" value="HATPase_c"/>
    <property type="match status" value="1"/>
</dbReference>
<feature type="compositionally biased region" description="Low complexity" evidence="7">
    <location>
        <begin position="86"/>
        <end position="101"/>
    </location>
</feature>
<feature type="region of interest" description="Disordered" evidence="7">
    <location>
        <begin position="346"/>
        <end position="381"/>
    </location>
</feature>
<dbReference type="Pfam" id="PF02518">
    <property type="entry name" value="HATPase_c"/>
    <property type="match status" value="1"/>
</dbReference>
<feature type="domain" description="Response regulatory" evidence="9">
    <location>
        <begin position="1039"/>
        <end position="1162"/>
    </location>
</feature>
<evidence type="ECO:0000256" key="4">
    <source>
        <dbReference type="ARBA" id="ARBA00022679"/>
    </source>
</evidence>
<dbReference type="AlphaFoldDB" id="A0A511KE03"/>
<dbReference type="InterPro" id="IPR004358">
    <property type="entry name" value="Sig_transdc_His_kin-like_C"/>
</dbReference>
<evidence type="ECO:0000256" key="7">
    <source>
        <dbReference type="SAM" id="MobiDB-lite"/>
    </source>
</evidence>
<gene>
    <name evidence="10" type="ORF">Rt10032_c05g2183</name>
</gene>
<evidence type="ECO:0000259" key="8">
    <source>
        <dbReference type="PROSITE" id="PS50109"/>
    </source>
</evidence>
<evidence type="ECO:0000256" key="5">
    <source>
        <dbReference type="ARBA" id="ARBA00022777"/>
    </source>
</evidence>
<feature type="region of interest" description="Disordered" evidence="7">
    <location>
        <begin position="418"/>
        <end position="473"/>
    </location>
</feature>
<dbReference type="InterPro" id="IPR036097">
    <property type="entry name" value="HisK_dim/P_sf"/>
</dbReference>
<evidence type="ECO:0000313" key="11">
    <source>
        <dbReference type="Proteomes" id="UP000321518"/>
    </source>
</evidence>
<dbReference type="GO" id="GO:0000155">
    <property type="term" value="F:phosphorelay sensor kinase activity"/>
    <property type="evidence" value="ECO:0007669"/>
    <property type="project" value="InterPro"/>
</dbReference>